<organism evidence="3 4">
    <name type="scientific">Colletotrichum spaethianum</name>
    <dbReference type="NCBI Taxonomy" id="700344"/>
    <lineage>
        <taxon>Eukaryota</taxon>
        <taxon>Fungi</taxon>
        <taxon>Dikarya</taxon>
        <taxon>Ascomycota</taxon>
        <taxon>Pezizomycotina</taxon>
        <taxon>Sordariomycetes</taxon>
        <taxon>Hypocreomycetidae</taxon>
        <taxon>Glomerellales</taxon>
        <taxon>Glomerellaceae</taxon>
        <taxon>Colletotrichum</taxon>
        <taxon>Colletotrichum spaethianum species complex</taxon>
    </lineage>
</organism>
<keyword evidence="1" id="KW-1133">Transmembrane helix</keyword>
<reference evidence="3 4" key="1">
    <citation type="submission" date="2022-03" db="EMBL/GenBank/DDBJ databases">
        <title>Genome data of Colletotrichum spp.</title>
        <authorList>
            <person name="Utami Y.D."/>
            <person name="Hiruma K."/>
        </authorList>
    </citation>
    <scope>NUCLEOTIDE SEQUENCE [LARGE SCALE GENOMIC DNA]</scope>
    <source>
        <strain evidence="3 4">MAFF 239500</strain>
    </source>
</reference>
<proteinExistence type="predicted"/>
<dbReference type="InterPro" id="IPR010730">
    <property type="entry name" value="HET"/>
</dbReference>
<dbReference type="InterPro" id="IPR052895">
    <property type="entry name" value="HetReg/Transcr_Mod"/>
</dbReference>
<dbReference type="Pfam" id="PF06985">
    <property type="entry name" value="HET"/>
    <property type="match status" value="1"/>
</dbReference>
<dbReference type="Proteomes" id="UP001055115">
    <property type="component" value="Unassembled WGS sequence"/>
</dbReference>
<dbReference type="PANTHER" id="PTHR24148:SF64">
    <property type="entry name" value="HETEROKARYON INCOMPATIBILITY DOMAIN-CONTAINING PROTEIN"/>
    <property type="match status" value="1"/>
</dbReference>
<name>A0AA37L8L7_9PEZI</name>
<dbReference type="RefSeq" id="XP_049124023.1">
    <property type="nucleotide sequence ID" value="XM_049268066.1"/>
</dbReference>
<evidence type="ECO:0000313" key="4">
    <source>
        <dbReference type="Proteomes" id="UP001055115"/>
    </source>
</evidence>
<sequence length="675" mass="76769">MLSASADNATASRLALYAVGAAVLAAPLAYHAFHCDIDGLSSRVRRLVRPPPRYIHEPLAKGQFRLLHLLAGKEEDDEVHVRLTAESIDTAVQYHAISYTWGVDGETASIFCEGKHIRITKSLFDALKRWRRADEEIVLWADSICIDQQNTLEKTNQIMLMAEIYSRAESVFIWLGNDDAHLEGIEDLIKAALEIIPEVVDDPRKNRENAALADIRMETDEVQDLNWGALRSLLSHTWFERKWVYQEAVLNDKTWFYCGKFELPFEPVAELALRMTTYGVQPVPQDGSVNDTHLSYLLVRIYNLSMMRASQFFRGKRPFTLLDTVKGSRGFRCTDPRDHIMGILGHATDVEKDSIISQENMYSLSVQECYLRFAKAQLLEKRDFGVLSLAPQKFVSDSAYPWYYRPYVQWQNRRLPNLPSWVPDLRHQEIDTLPTYSVRYGNFSAGGTQAGEVEIIDDKIFKCRGLVVDAVEEEGVFWFDLPLLRAPKRVPPPMDKKGPSFIRHKLRHLSFYRACVRLASGSENVKDMSPERLVALWKTLTCERGQLSDRIEIDLSESFKDLVSGLETWLHSKDPEEAKRAWASFVASGQVHMSVIGHAMPRRISRTRGDRLCAIPRDARVGDVVCVLLGSEVPFVIRPTRQGMYELIGEAYVSGIMDGEALSAGMYDEVYVLLE</sequence>
<feature type="transmembrane region" description="Helical" evidence="1">
    <location>
        <begin position="14"/>
        <end position="33"/>
    </location>
</feature>
<dbReference type="PANTHER" id="PTHR24148">
    <property type="entry name" value="ANKYRIN REPEAT DOMAIN-CONTAINING PROTEIN 39 HOMOLOG-RELATED"/>
    <property type="match status" value="1"/>
</dbReference>
<evidence type="ECO:0000256" key="1">
    <source>
        <dbReference type="SAM" id="Phobius"/>
    </source>
</evidence>
<dbReference type="GeneID" id="73322656"/>
<keyword evidence="4" id="KW-1185">Reference proteome</keyword>
<comment type="caution">
    <text evidence="3">The sequence shown here is derived from an EMBL/GenBank/DDBJ whole genome shotgun (WGS) entry which is preliminary data.</text>
</comment>
<dbReference type="EMBL" id="BQXU01000003">
    <property type="protein sequence ID" value="GKT41673.1"/>
    <property type="molecule type" value="Genomic_DNA"/>
</dbReference>
<evidence type="ECO:0000313" key="3">
    <source>
        <dbReference type="EMBL" id="GKT41673.1"/>
    </source>
</evidence>
<dbReference type="AlphaFoldDB" id="A0AA37L8L7"/>
<protein>
    <submittedName>
        <fullName evidence="3">Heterokaryon incompatibility protein 6, OR allele</fullName>
    </submittedName>
</protein>
<gene>
    <name evidence="3" type="ORF">ColSpa_01854</name>
</gene>
<keyword evidence="1" id="KW-0472">Membrane</keyword>
<keyword evidence="1" id="KW-0812">Transmembrane</keyword>
<accession>A0AA37L8L7</accession>
<feature type="domain" description="Heterokaryon incompatibility" evidence="2">
    <location>
        <begin position="94"/>
        <end position="247"/>
    </location>
</feature>
<dbReference type="Pfam" id="PF26639">
    <property type="entry name" value="Het-6_barrel"/>
    <property type="match status" value="1"/>
</dbReference>
<evidence type="ECO:0000259" key="2">
    <source>
        <dbReference type="Pfam" id="PF06985"/>
    </source>
</evidence>